<dbReference type="AlphaFoldDB" id="A0A7W4UF75"/>
<protein>
    <submittedName>
        <fullName evidence="2">Uncharacterized protein</fullName>
    </submittedName>
</protein>
<feature type="region of interest" description="Disordered" evidence="1">
    <location>
        <begin position="18"/>
        <end position="51"/>
    </location>
</feature>
<reference evidence="2 3" key="2">
    <citation type="submission" date="2020-08" db="EMBL/GenBank/DDBJ databases">
        <authorList>
            <person name="Partida-Martinez L."/>
            <person name="Huntemann M."/>
            <person name="Clum A."/>
            <person name="Wang J."/>
            <person name="Palaniappan K."/>
            <person name="Ritter S."/>
            <person name="Chen I.-M."/>
            <person name="Stamatis D."/>
            <person name="Reddy T."/>
            <person name="O'Malley R."/>
            <person name="Daum C."/>
            <person name="Shapiro N."/>
            <person name="Ivanova N."/>
            <person name="Kyrpides N."/>
            <person name="Woyke T."/>
        </authorList>
    </citation>
    <scope>NUCLEOTIDE SEQUENCE [LARGE SCALE GENOMIC DNA]</scope>
    <source>
        <strain evidence="2 3">RAS26</strain>
    </source>
</reference>
<proteinExistence type="predicted"/>
<comment type="caution">
    <text evidence="2">The sequence shown here is derived from an EMBL/GenBank/DDBJ whole genome shotgun (WGS) entry which is preliminary data.</text>
</comment>
<dbReference type="RefSeq" id="WP_183295894.1">
    <property type="nucleotide sequence ID" value="NZ_JACHVX010000002.1"/>
</dbReference>
<dbReference type="Proteomes" id="UP000518206">
    <property type="component" value="Unassembled WGS sequence"/>
</dbReference>
<dbReference type="EMBL" id="JACHVX010000002">
    <property type="protein sequence ID" value="MBB2923097.1"/>
    <property type="molecule type" value="Genomic_DNA"/>
</dbReference>
<accession>A0A7W4UF75</accession>
<organism evidence="2 3">
    <name type="scientific">Cellulomonas cellasea</name>
    <dbReference type="NCBI Taxonomy" id="43670"/>
    <lineage>
        <taxon>Bacteria</taxon>
        <taxon>Bacillati</taxon>
        <taxon>Actinomycetota</taxon>
        <taxon>Actinomycetes</taxon>
        <taxon>Micrococcales</taxon>
        <taxon>Cellulomonadaceae</taxon>
        <taxon>Cellulomonas</taxon>
    </lineage>
</organism>
<evidence type="ECO:0000256" key="1">
    <source>
        <dbReference type="SAM" id="MobiDB-lite"/>
    </source>
</evidence>
<sequence>MHPITTFDLVRRDHEERLAAARAERARRPVPDRRDPSSGASGRPPEQRRRPWLILAVPALAGAAR</sequence>
<gene>
    <name evidence="2" type="ORF">FHR80_002009</name>
</gene>
<evidence type="ECO:0000313" key="3">
    <source>
        <dbReference type="Proteomes" id="UP000518206"/>
    </source>
</evidence>
<reference evidence="2 3" key="1">
    <citation type="submission" date="2020-08" db="EMBL/GenBank/DDBJ databases">
        <title>The Agave Microbiome: Exploring the role of microbial communities in plant adaptations to desert environments.</title>
        <authorList>
            <person name="Partida-Martinez L.P."/>
        </authorList>
    </citation>
    <scope>NUCLEOTIDE SEQUENCE [LARGE SCALE GENOMIC DNA]</scope>
    <source>
        <strain evidence="2 3">RAS26</strain>
    </source>
</reference>
<name>A0A7W4UF75_9CELL</name>
<feature type="compositionally biased region" description="Basic and acidic residues" evidence="1">
    <location>
        <begin position="18"/>
        <end position="36"/>
    </location>
</feature>
<evidence type="ECO:0000313" key="2">
    <source>
        <dbReference type="EMBL" id="MBB2923097.1"/>
    </source>
</evidence>